<dbReference type="EMBL" id="UINC01004867">
    <property type="protein sequence ID" value="SVA17430.1"/>
    <property type="molecule type" value="Genomic_DNA"/>
</dbReference>
<gene>
    <name evidence="3" type="ORF">METZ01_LOCUS70284</name>
</gene>
<sequence>VLEIVVESGEGYVLCRPVGELDAYTVAQFREALIGLAEHQYVLIDLSEVPFMDSAGLGALIGGIRRARENDGDVAVACDRPALTRLLHTTGFDRIVPVCESVEEAAATFGEVD</sequence>
<proteinExistence type="inferred from homology"/>
<dbReference type="PANTHER" id="PTHR33495">
    <property type="entry name" value="ANTI-SIGMA FACTOR ANTAGONIST TM_1081-RELATED-RELATED"/>
    <property type="match status" value="1"/>
</dbReference>
<feature type="non-terminal residue" evidence="3">
    <location>
        <position position="1"/>
    </location>
</feature>
<dbReference type="Pfam" id="PF01740">
    <property type="entry name" value="STAS"/>
    <property type="match status" value="1"/>
</dbReference>
<dbReference type="InterPro" id="IPR036513">
    <property type="entry name" value="STAS_dom_sf"/>
</dbReference>
<reference evidence="3" key="1">
    <citation type="submission" date="2018-05" db="EMBL/GenBank/DDBJ databases">
        <authorList>
            <person name="Lanie J.A."/>
            <person name="Ng W.-L."/>
            <person name="Kazmierczak K.M."/>
            <person name="Andrzejewski T.M."/>
            <person name="Davidsen T.M."/>
            <person name="Wayne K.J."/>
            <person name="Tettelin H."/>
            <person name="Glass J.I."/>
            <person name="Rusch D."/>
            <person name="Podicherti R."/>
            <person name="Tsui H.-C.T."/>
            <person name="Winkler M.E."/>
        </authorList>
    </citation>
    <scope>NUCLEOTIDE SEQUENCE</scope>
</reference>
<dbReference type="InterPro" id="IPR003658">
    <property type="entry name" value="Anti-sigma_ant"/>
</dbReference>
<dbReference type="CDD" id="cd07043">
    <property type="entry name" value="STAS_anti-anti-sigma_factors"/>
    <property type="match status" value="1"/>
</dbReference>
<organism evidence="3">
    <name type="scientific">marine metagenome</name>
    <dbReference type="NCBI Taxonomy" id="408172"/>
    <lineage>
        <taxon>unclassified sequences</taxon>
        <taxon>metagenomes</taxon>
        <taxon>ecological metagenomes</taxon>
    </lineage>
</organism>
<comment type="similarity">
    <text evidence="1">Belongs to the anti-sigma-factor antagonist family.</text>
</comment>
<feature type="domain" description="STAS" evidence="2">
    <location>
        <begin position="2"/>
        <end position="109"/>
    </location>
</feature>
<dbReference type="NCBIfam" id="TIGR00377">
    <property type="entry name" value="ant_ant_sig"/>
    <property type="match status" value="1"/>
</dbReference>
<dbReference type="InterPro" id="IPR002645">
    <property type="entry name" value="STAS_dom"/>
</dbReference>
<dbReference type="SUPFAM" id="SSF52091">
    <property type="entry name" value="SpoIIaa-like"/>
    <property type="match status" value="1"/>
</dbReference>
<evidence type="ECO:0000259" key="2">
    <source>
        <dbReference type="PROSITE" id="PS50801"/>
    </source>
</evidence>
<accession>A0A381TMY8</accession>
<dbReference type="GO" id="GO:0043856">
    <property type="term" value="F:anti-sigma factor antagonist activity"/>
    <property type="evidence" value="ECO:0007669"/>
    <property type="project" value="InterPro"/>
</dbReference>
<dbReference type="Gene3D" id="3.30.750.24">
    <property type="entry name" value="STAS domain"/>
    <property type="match status" value="1"/>
</dbReference>
<dbReference type="PANTHER" id="PTHR33495:SF2">
    <property type="entry name" value="ANTI-SIGMA FACTOR ANTAGONIST TM_1081-RELATED"/>
    <property type="match status" value="1"/>
</dbReference>
<evidence type="ECO:0000313" key="3">
    <source>
        <dbReference type="EMBL" id="SVA17430.1"/>
    </source>
</evidence>
<name>A0A381TMY8_9ZZZZ</name>
<dbReference type="AlphaFoldDB" id="A0A381TMY8"/>
<dbReference type="PROSITE" id="PS50801">
    <property type="entry name" value="STAS"/>
    <property type="match status" value="1"/>
</dbReference>
<protein>
    <recommendedName>
        <fullName evidence="2">STAS domain-containing protein</fullName>
    </recommendedName>
</protein>
<evidence type="ECO:0000256" key="1">
    <source>
        <dbReference type="ARBA" id="ARBA00009013"/>
    </source>
</evidence>